<accession>A0AAE8WA68</accession>
<dbReference type="Proteomes" id="UP000318720">
    <property type="component" value="Unassembled WGS sequence"/>
</dbReference>
<protein>
    <submittedName>
        <fullName evidence="1">Uncharacterized protein</fullName>
    </submittedName>
</protein>
<proteinExistence type="predicted"/>
<organism evidence="1 2">
    <name type="scientific">Streptomyces ipomoeae</name>
    <dbReference type="NCBI Taxonomy" id="103232"/>
    <lineage>
        <taxon>Bacteria</taxon>
        <taxon>Bacillati</taxon>
        <taxon>Actinomycetota</taxon>
        <taxon>Actinomycetes</taxon>
        <taxon>Kitasatosporales</taxon>
        <taxon>Streptomycetaceae</taxon>
        <taxon>Streptomyces</taxon>
    </lineage>
</organism>
<evidence type="ECO:0000313" key="1">
    <source>
        <dbReference type="EMBL" id="TQE40245.1"/>
    </source>
</evidence>
<reference evidence="1 2" key="1">
    <citation type="submission" date="2019-03" db="EMBL/GenBank/DDBJ databases">
        <title>Comparative genomic analyses of the sweetpotato soil rot pathogen, Streptomyces ipomoeae.</title>
        <authorList>
            <person name="Ruschel Soares N."/>
            <person name="Badger J.H."/>
            <person name="Huguet-Tapia J.C."/>
            <person name="Clark C.A."/>
            <person name="Pettis G.S."/>
        </authorList>
    </citation>
    <scope>NUCLEOTIDE SEQUENCE [LARGE SCALE GENOMIC DNA]</scope>
    <source>
        <strain evidence="1 2">88-35</strain>
    </source>
</reference>
<comment type="caution">
    <text evidence="1">The sequence shown here is derived from an EMBL/GenBank/DDBJ whole genome shotgun (WGS) entry which is preliminary data.</text>
</comment>
<dbReference type="EMBL" id="SPAZ01000003">
    <property type="protein sequence ID" value="TQE40245.1"/>
    <property type="molecule type" value="Genomic_DNA"/>
</dbReference>
<gene>
    <name evidence="1" type="ORF">Sipo8835_00090</name>
</gene>
<sequence>MSIDFNGSPTGATVAGDRHHEFRMPPAVSAAYVAMVEHSAACLECRKYRDKDGKSTGQCPDLDALEEEYYRVRREARSNQRPTRR</sequence>
<dbReference type="RefSeq" id="WP_141580217.1">
    <property type="nucleotide sequence ID" value="NZ_SPAZ01000003.1"/>
</dbReference>
<dbReference type="AlphaFoldDB" id="A0AAE8WA68"/>
<evidence type="ECO:0000313" key="2">
    <source>
        <dbReference type="Proteomes" id="UP000318720"/>
    </source>
</evidence>
<name>A0AAE8WA68_9ACTN</name>